<dbReference type="PANTHER" id="PTHR46958">
    <property type="entry name" value="B-CELL RECEPTOR CD22"/>
    <property type="match status" value="1"/>
</dbReference>
<evidence type="ECO:0000256" key="5">
    <source>
        <dbReference type="ARBA" id="ARBA00022889"/>
    </source>
</evidence>
<feature type="transmembrane region" description="Helical" evidence="13">
    <location>
        <begin position="796"/>
        <end position="818"/>
    </location>
</feature>
<dbReference type="PROSITE" id="PS50835">
    <property type="entry name" value="IG_LIKE"/>
    <property type="match status" value="7"/>
</dbReference>
<evidence type="ECO:0000256" key="14">
    <source>
        <dbReference type="SAM" id="SignalP"/>
    </source>
</evidence>
<dbReference type="InterPro" id="IPR007110">
    <property type="entry name" value="Ig-like_dom"/>
</dbReference>
<keyword evidence="3 14" id="KW-0732">Signal</keyword>
<evidence type="ECO:0000259" key="15">
    <source>
        <dbReference type="PROSITE" id="PS50835"/>
    </source>
</evidence>
<dbReference type="GO" id="GO:0050859">
    <property type="term" value="P:negative regulation of B cell receptor signaling pathway"/>
    <property type="evidence" value="ECO:0007669"/>
    <property type="project" value="TreeGrafter"/>
</dbReference>
<dbReference type="GeneTree" id="ENSGT00940000165428"/>
<dbReference type="CDD" id="cd00096">
    <property type="entry name" value="Ig"/>
    <property type="match status" value="2"/>
</dbReference>
<dbReference type="SMART" id="SM00408">
    <property type="entry name" value="IGc2"/>
    <property type="match status" value="4"/>
</dbReference>
<dbReference type="InterPro" id="IPR003598">
    <property type="entry name" value="Ig_sub2"/>
</dbReference>
<dbReference type="InterPro" id="IPR056386">
    <property type="entry name" value="Ig_CD22"/>
</dbReference>
<evidence type="ECO:0000256" key="7">
    <source>
        <dbReference type="ARBA" id="ARBA00023319"/>
    </source>
</evidence>
<feature type="signal peptide" evidence="14">
    <location>
        <begin position="1"/>
        <end position="22"/>
    </location>
</feature>
<feature type="domain" description="Ig-like" evidence="15">
    <location>
        <begin position="262"/>
        <end position="340"/>
    </location>
</feature>
<evidence type="ECO:0000256" key="4">
    <source>
        <dbReference type="ARBA" id="ARBA00022737"/>
    </source>
</evidence>
<organism evidence="16 17">
    <name type="scientific">Cyprinus carpio carpio</name>
    <dbReference type="NCBI Taxonomy" id="630221"/>
    <lineage>
        <taxon>Eukaryota</taxon>
        <taxon>Metazoa</taxon>
        <taxon>Chordata</taxon>
        <taxon>Craniata</taxon>
        <taxon>Vertebrata</taxon>
        <taxon>Euteleostomi</taxon>
        <taxon>Actinopterygii</taxon>
        <taxon>Neopterygii</taxon>
        <taxon>Teleostei</taxon>
        <taxon>Ostariophysi</taxon>
        <taxon>Cypriniformes</taxon>
        <taxon>Cyprinidae</taxon>
        <taxon>Cyprininae</taxon>
        <taxon>Cyprinus</taxon>
    </lineage>
</organism>
<dbReference type="GO" id="GO:0019903">
    <property type="term" value="F:protein phosphatase binding"/>
    <property type="evidence" value="ECO:0007669"/>
    <property type="project" value="TreeGrafter"/>
</dbReference>
<evidence type="ECO:0000256" key="9">
    <source>
        <dbReference type="ARBA" id="ARBA00041781"/>
    </source>
</evidence>
<dbReference type="GO" id="GO:0055037">
    <property type="term" value="C:recycling endosome"/>
    <property type="evidence" value="ECO:0007669"/>
    <property type="project" value="TreeGrafter"/>
</dbReference>
<dbReference type="GO" id="GO:0042609">
    <property type="term" value="F:CD4 receptor binding"/>
    <property type="evidence" value="ECO:0007669"/>
    <property type="project" value="TreeGrafter"/>
</dbReference>
<dbReference type="Gene3D" id="2.60.40.10">
    <property type="entry name" value="Immunoglobulins"/>
    <property type="match status" value="8"/>
</dbReference>
<dbReference type="GO" id="GO:0070062">
    <property type="term" value="C:extracellular exosome"/>
    <property type="evidence" value="ECO:0007669"/>
    <property type="project" value="TreeGrafter"/>
</dbReference>
<dbReference type="GO" id="GO:0007155">
    <property type="term" value="P:cell adhesion"/>
    <property type="evidence" value="ECO:0007669"/>
    <property type="project" value="UniProtKB-KW"/>
</dbReference>
<evidence type="ECO:0000256" key="3">
    <source>
        <dbReference type="ARBA" id="ARBA00022729"/>
    </source>
</evidence>
<dbReference type="AlphaFoldDB" id="A0A9J8ART0"/>
<dbReference type="GO" id="GO:0009897">
    <property type="term" value="C:external side of plasma membrane"/>
    <property type="evidence" value="ECO:0007669"/>
    <property type="project" value="TreeGrafter"/>
</dbReference>
<dbReference type="SMART" id="SM00409">
    <property type="entry name" value="IG"/>
    <property type="match status" value="6"/>
</dbReference>
<feature type="domain" description="Ig-like" evidence="15">
    <location>
        <begin position="706"/>
        <end position="786"/>
    </location>
</feature>
<dbReference type="GO" id="GO:0033691">
    <property type="term" value="F:sialic acid binding"/>
    <property type="evidence" value="ECO:0007669"/>
    <property type="project" value="TreeGrafter"/>
</dbReference>
<dbReference type="SUPFAM" id="SSF48726">
    <property type="entry name" value="Immunoglobulin"/>
    <property type="match status" value="7"/>
</dbReference>
<comment type="function">
    <text evidence="10">Most highly expressed siglec (sialic acid-binding immunoglobulin-like lectin) on B-cells that plays a role in various aspects of B-cell biology including differentiation, antigen presentation, and trafficking to bone marrow. Binds to alpha 2,6-linked sialic acid residues of surface molecules such as CD22 itself, CD45 and IgM in a cis configuration. Can also bind to ligands on other cells as an adhesion molecule in a trans configuration. Acts as an inhibitory coreceptor on the surface of B-cells and inhibits B-cell receptor induced signaling, characterized by inhibition of the calcium mobilization and cellular activation. Mechanistically, the immunoreceptor tyrosine-based inhibitory motif domain is phosphorylated by the Src kinase LYN, which in turn leads to the recruitment of the protein tyrosine phosphatase 1/PTPN6, leading to the negative regulation of BCR signaling. If this negative signaling from is of sufficient strength, apoptosis of the B-cell can be induced.</text>
</comment>
<keyword evidence="13" id="KW-0472">Membrane</keyword>
<dbReference type="GO" id="GO:0042113">
    <property type="term" value="P:B cell activation"/>
    <property type="evidence" value="ECO:0007669"/>
    <property type="project" value="TreeGrafter"/>
</dbReference>
<keyword evidence="17" id="KW-1185">Reference proteome</keyword>
<sequence>MMVPEGIPLLLFVLLMVFCTSSNKILITVPEKIEKINEGSCVTIPCTYKKENDGKYTLLWFKDPEYDNVSKMFNGTIVYSNTVERPQSPDYSSRVEYITDATSPMQQTQQNYNWIKCDLRINDLQKTDSGKYKFRIIHLDTKFMSETLTLKVTDNPCKVHTELSELKNPLKESEELTVRCSTSGSCDLYPEWLVHTSGQKQEWISSSTDMITETEEEGGRKVTKLKLKVTWKDDNRTLSCRPAKSEDSCQIRNFTLSVEYAPKETKATVSSEDVKEGDSVTLSCSSAGHPDVNFTWFKKEKTEKAQMSNLTLISVKPEDSGEYYCKAENKHGAKESNIIKIDVKYAPQNVTVQSLVNLEDLKEGDKLTLKCSVQKSNPTVNQFTWYKNSQVQSETSETFIIRNVTAEDKGSYHCQADNGINTAKSDNLNVSVKYSPRNINIEGVTSVKVGTPLTLTCSADANPLPHMYTWKHKPALSSVPLPIKTGQLNIENVTIQHAGQYTCDVTNTIGTRSNTIKVDVLYPPFNLSLIMKKEVREFEVISIICTVQSFPHSHLTVTGPQGDLRYIQNNRRNSTVPANMLTVFMNVSESDAGMYTCKAKNSEGHSETIQEVIVLHAPKNVSVSSKGEQRFGSELTLTCNAHSKPAPSSYEWKKRFNGTINTVGHKQELQFNSLEITDSGQYICIAHNSIGITESPSVEIKVKYAPNINIVHNMTTSIQWNWEIPVHLTCSADAYPPATDYKWYREENNTTVLSYQQNFTVWPENPGMYYCTANNAIGKSRSKSIMLFMSSNSLTVFYKIILPIILLLILIVVAAFLIHRTIIKARSDQQSGADNPLCFFPVFPSRSSTVTNLLLLGSNNNTQENLSVESIPDPGYGRVDQSRQTPHSQDPTQARDLNPRPKSNIHTVYAAIKLPQMKQGRQSPKQQKAGYMDNDAATSTLNYVTLDFKGQNEPEKRVPEDSSVYATVSKIKQTTNSQTENPDYENVSSACVPKLPFTNMNWESDTSEEDEVNYSTVSYSAKPAAKQPKHNQKSRLSSSSSDEEDRTVYSAIKA</sequence>
<keyword evidence="5" id="KW-0130">Cell adhesion</keyword>
<dbReference type="InterPro" id="IPR013783">
    <property type="entry name" value="Ig-like_fold"/>
</dbReference>
<comment type="subcellular location">
    <subcellularLocation>
        <location evidence="1">Cell membrane</location>
        <topology evidence="1">Single-pass type I membrane protein</topology>
    </subcellularLocation>
</comment>
<evidence type="ECO:0000313" key="17">
    <source>
        <dbReference type="Proteomes" id="UP001108240"/>
    </source>
</evidence>
<comment type="subunit">
    <text evidence="11">Predominantly monomer of isoform CD22-beta. Also found as heterodimer of isoform CD22-beta and a shorter isoform. Interacts with PTPN6/SHP-1, LYN, SYK, PIK3R1/PIK3R2 and PLCG1 upon phosphorylation. Interacts with GRB2, INPP5D and SHC1 upon phosphorylation. May form a complex with INPP5D/SHIP, GRB2 and SHC1.</text>
</comment>
<evidence type="ECO:0000313" key="16">
    <source>
        <dbReference type="Ensembl" id="ENSCCRP00000147462.1"/>
    </source>
</evidence>
<feature type="domain" description="Ig-like" evidence="15">
    <location>
        <begin position="347"/>
        <end position="431"/>
    </location>
</feature>
<evidence type="ECO:0000256" key="1">
    <source>
        <dbReference type="ARBA" id="ARBA00004251"/>
    </source>
</evidence>
<dbReference type="Proteomes" id="UP001108240">
    <property type="component" value="Unplaced"/>
</dbReference>
<dbReference type="GO" id="GO:0030888">
    <property type="term" value="P:regulation of B cell proliferation"/>
    <property type="evidence" value="ECO:0007669"/>
    <property type="project" value="TreeGrafter"/>
</dbReference>
<protein>
    <recommendedName>
        <fullName evidence="8">B-cell receptor CD22</fullName>
    </recommendedName>
    <alternativeName>
        <fullName evidence="9">Sialic acid-binding Ig-like lectin 2</fullName>
    </alternativeName>
</protein>
<feature type="chain" id="PRO_5039947480" description="B-cell receptor CD22" evidence="14">
    <location>
        <begin position="23"/>
        <end position="1054"/>
    </location>
</feature>
<feature type="domain" description="Ig-like" evidence="15">
    <location>
        <begin position="618"/>
        <end position="699"/>
    </location>
</feature>
<reference evidence="16" key="1">
    <citation type="submission" date="2025-08" db="UniProtKB">
        <authorList>
            <consortium name="Ensembl"/>
        </authorList>
    </citation>
    <scope>IDENTIFICATION</scope>
</reference>
<dbReference type="Pfam" id="PF13895">
    <property type="entry name" value="Ig_2"/>
    <property type="match status" value="2"/>
</dbReference>
<dbReference type="InterPro" id="IPR036179">
    <property type="entry name" value="Ig-like_dom_sf"/>
</dbReference>
<evidence type="ECO:0000256" key="6">
    <source>
        <dbReference type="ARBA" id="ARBA00023180"/>
    </source>
</evidence>
<feature type="region of interest" description="Disordered" evidence="12">
    <location>
        <begin position="1000"/>
        <end position="1054"/>
    </location>
</feature>
<dbReference type="Ensembl" id="ENSCCRT00000158299.1">
    <property type="protein sequence ID" value="ENSCCRP00000147462.1"/>
    <property type="gene ID" value="ENSCCRG00000003066.2"/>
</dbReference>
<dbReference type="PANTHER" id="PTHR46958:SF1">
    <property type="entry name" value="B-CELL RECEPTOR CD22"/>
    <property type="match status" value="1"/>
</dbReference>
<keyword evidence="7" id="KW-0393">Immunoglobulin domain</keyword>
<accession>A0A9J8ART0</accession>
<evidence type="ECO:0000256" key="8">
    <source>
        <dbReference type="ARBA" id="ARBA00040106"/>
    </source>
</evidence>
<keyword evidence="13" id="KW-1133">Transmembrane helix</keyword>
<evidence type="ECO:0000256" key="10">
    <source>
        <dbReference type="ARBA" id="ARBA00045430"/>
    </source>
</evidence>
<dbReference type="GO" id="GO:0005769">
    <property type="term" value="C:early endosome"/>
    <property type="evidence" value="ECO:0007669"/>
    <property type="project" value="TreeGrafter"/>
</dbReference>
<feature type="domain" description="Ig-like" evidence="15">
    <location>
        <begin position="436"/>
        <end position="519"/>
    </location>
</feature>
<evidence type="ECO:0000256" key="12">
    <source>
        <dbReference type="SAM" id="MobiDB-lite"/>
    </source>
</evidence>
<feature type="domain" description="Ig-like" evidence="15">
    <location>
        <begin position="8"/>
        <end position="151"/>
    </location>
</feature>
<dbReference type="Pfam" id="PF13927">
    <property type="entry name" value="Ig_3"/>
    <property type="match status" value="3"/>
</dbReference>
<dbReference type="Pfam" id="PF24518">
    <property type="entry name" value="Ig_CD22"/>
    <property type="match status" value="1"/>
</dbReference>
<reference evidence="16" key="2">
    <citation type="submission" date="2025-09" db="UniProtKB">
        <authorList>
            <consortium name="Ensembl"/>
        </authorList>
    </citation>
    <scope>IDENTIFICATION</scope>
</reference>
<feature type="region of interest" description="Disordered" evidence="12">
    <location>
        <begin position="864"/>
        <end position="901"/>
    </location>
</feature>
<evidence type="ECO:0000256" key="11">
    <source>
        <dbReference type="ARBA" id="ARBA00046458"/>
    </source>
</evidence>
<keyword evidence="13" id="KW-0812">Transmembrane</keyword>
<evidence type="ECO:0000256" key="13">
    <source>
        <dbReference type="SAM" id="Phobius"/>
    </source>
</evidence>
<proteinExistence type="predicted"/>
<keyword evidence="2" id="KW-1003">Cell membrane</keyword>
<name>A0A9J8ART0_CYPCA</name>
<evidence type="ECO:0000256" key="2">
    <source>
        <dbReference type="ARBA" id="ARBA00022475"/>
    </source>
</evidence>
<dbReference type="InterPro" id="IPR003599">
    <property type="entry name" value="Ig_sub"/>
</dbReference>
<feature type="compositionally biased region" description="Polar residues" evidence="12">
    <location>
        <begin position="882"/>
        <end position="892"/>
    </location>
</feature>
<keyword evidence="4" id="KW-0677">Repeat</keyword>
<keyword evidence="6" id="KW-0325">Glycoprotein</keyword>
<feature type="domain" description="Ig-like" evidence="15">
    <location>
        <begin position="523"/>
        <end position="613"/>
    </location>
</feature>